<dbReference type="VEuPathDB" id="FungiDB:GWK60_A00979"/>
<dbReference type="AlphaFoldDB" id="A0A0W0CC65"/>
<name>A0A0W0CC65_CANGB</name>
<dbReference type="GO" id="GO:0008080">
    <property type="term" value="F:N-acetyltransferase activity"/>
    <property type="evidence" value="ECO:0007669"/>
    <property type="project" value="TreeGrafter"/>
</dbReference>
<dbReference type="PANTHER" id="PTHR28037">
    <property type="entry name" value="ALCOHOL O-ACETYLTRANSFERASE 1-RELATED"/>
    <property type="match status" value="1"/>
</dbReference>
<gene>
    <name evidence="1" type="ORF">AO440_000042</name>
</gene>
<protein>
    <submittedName>
        <fullName evidence="1">Uncharacterized protein</fullName>
    </submittedName>
</protein>
<dbReference type="VEuPathDB" id="FungiDB:B1J91_A01089g"/>
<reference evidence="1 2" key="1">
    <citation type="submission" date="2015-10" db="EMBL/GenBank/DDBJ databases">
        <title>Draft genomes sequences of Candida glabrata isolates 1A, 1B, 2A, 2B, 3A and 3B.</title>
        <authorList>
            <person name="Haavelsrud O.E."/>
            <person name="Gaustad P."/>
        </authorList>
    </citation>
    <scope>NUCLEOTIDE SEQUENCE [LARGE SCALE GENOMIC DNA]</scope>
    <source>
        <strain evidence="1">910700640</strain>
    </source>
</reference>
<evidence type="ECO:0000313" key="1">
    <source>
        <dbReference type="EMBL" id="KTA96967.1"/>
    </source>
</evidence>
<sequence length="535" mass="61569">MSRSLSSYERKLLSEILENNKNGTVFGASYIFDDSVTADEHIWDDDNDTLAATRVESRSTKKPALSLTLPLVTRALKSLIEKNPEMYTTVNDLLEFAPLKEIRTPDVISVVTFDNEKDEKVNCHSGGPPPYLIRHILKNDVFQPGSNKPLWNLYLIDESQLVFHCQDILFDIFSAANFHKLFLKELIAVCRPQQSYEKPLEYLFKLQKSFENNYSVPKSIYDNLKLHLPATRPELLNLQTQSFFKSIFCNAVKKPLDFIQMPITSITNSSSNSDNSTTVISQEGNQLKLFRTRYTNILTSATSNCGHTIFGSVSNERFNYLNSVVKNEKICLRSFIAAITMLCLKPMVKSFNGTLIFSMPMNLRDSMNEKRDFGLVYKDIRVECPLSMIDDKQCSVPGLNESDPEYNEKLLEIQFQQIATYVTESIEQRMSTWKKYGYNDNDMKRMKFTKYDEKFAPNTRLIKINDVSEVSFDDNDIRFPHIKSPGFTTSLSQNTLMSLSYTHCEEDGLNICIHYPDGYNMENFVDCFESFMEEQ</sequence>
<dbReference type="InterPro" id="IPR010828">
    <property type="entry name" value="Atf2/Sli1-like"/>
</dbReference>
<evidence type="ECO:0000313" key="2">
    <source>
        <dbReference type="Proteomes" id="UP000054886"/>
    </source>
</evidence>
<dbReference type="InterPro" id="IPR052058">
    <property type="entry name" value="Alcohol_O-acetyltransferase"/>
</dbReference>
<dbReference type="OMA" id="CIHYPDG"/>
<accession>A0A0W0CC65</accession>
<dbReference type="Proteomes" id="UP000054886">
    <property type="component" value="Unassembled WGS sequence"/>
</dbReference>
<dbReference type="PANTHER" id="PTHR28037:SF2">
    <property type="entry name" value="ACR018CP"/>
    <property type="match status" value="1"/>
</dbReference>
<dbReference type="VEuPathDB" id="FungiDB:CAGL0A01089g"/>
<proteinExistence type="predicted"/>
<dbReference type="Pfam" id="PF07247">
    <property type="entry name" value="AATase"/>
    <property type="match status" value="1"/>
</dbReference>
<dbReference type="PhylomeDB" id="A0A0W0CC65"/>
<dbReference type="EMBL" id="LLZZ01000164">
    <property type="protein sequence ID" value="KTA96967.1"/>
    <property type="molecule type" value="Genomic_DNA"/>
</dbReference>
<organism evidence="1 2">
    <name type="scientific">Candida glabrata</name>
    <name type="common">Yeast</name>
    <name type="synonym">Torulopsis glabrata</name>
    <dbReference type="NCBI Taxonomy" id="5478"/>
    <lineage>
        <taxon>Eukaryota</taxon>
        <taxon>Fungi</taxon>
        <taxon>Dikarya</taxon>
        <taxon>Ascomycota</taxon>
        <taxon>Saccharomycotina</taxon>
        <taxon>Saccharomycetes</taxon>
        <taxon>Saccharomycetales</taxon>
        <taxon>Saccharomycetaceae</taxon>
        <taxon>Nakaseomyces</taxon>
    </lineage>
</organism>
<comment type="caution">
    <text evidence="1">The sequence shown here is derived from an EMBL/GenBank/DDBJ whole genome shotgun (WGS) entry which is preliminary data.</text>
</comment>
<dbReference type="VEuPathDB" id="FungiDB:GVI51_A00913"/>